<proteinExistence type="predicted"/>
<reference evidence="1" key="1">
    <citation type="submission" date="2014-11" db="EMBL/GenBank/DDBJ databases">
        <authorList>
            <person name="Amaro Gonzalez C."/>
        </authorList>
    </citation>
    <scope>NUCLEOTIDE SEQUENCE</scope>
</reference>
<protein>
    <submittedName>
        <fullName evidence="1">Uncharacterized protein</fullName>
    </submittedName>
</protein>
<organism evidence="1">
    <name type="scientific">Anguilla anguilla</name>
    <name type="common">European freshwater eel</name>
    <name type="synonym">Muraena anguilla</name>
    <dbReference type="NCBI Taxonomy" id="7936"/>
    <lineage>
        <taxon>Eukaryota</taxon>
        <taxon>Metazoa</taxon>
        <taxon>Chordata</taxon>
        <taxon>Craniata</taxon>
        <taxon>Vertebrata</taxon>
        <taxon>Euteleostomi</taxon>
        <taxon>Actinopterygii</taxon>
        <taxon>Neopterygii</taxon>
        <taxon>Teleostei</taxon>
        <taxon>Anguilliformes</taxon>
        <taxon>Anguillidae</taxon>
        <taxon>Anguilla</taxon>
    </lineage>
</organism>
<evidence type="ECO:0000313" key="1">
    <source>
        <dbReference type="EMBL" id="JAI00092.1"/>
    </source>
</evidence>
<dbReference type="AlphaFoldDB" id="A0A0E9XCA9"/>
<reference evidence="1" key="2">
    <citation type="journal article" date="2015" name="Fish Shellfish Immunol.">
        <title>Early steps in the European eel (Anguilla anguilla)-Vibrio vulnificus interaction in the gills: Role of the RtxA13 toxin.</title>
        <authorList>
            <person name="Callol A."/>
            <person name="Pajuelo D."/>
            <person name="Ebbesson L."/>
            <person name="Teles M."/>
            <person name="MacKenzie S."/>
            <person name="Amaro C."/>
        </authorList>
    </citation>
    <scope>NUCLEOTIDE SEQUENCE</scope>
</reference>
<dbReference type="EMBL" id="GBXM01008486">
    <property type="protein sequence ID" value="JAI00092.1"/>
    <property type="molecule type" value="Transcribed_RNA"/>
</dbReference>
<accession>A0A0E9XCA9</accession>
<sequence length="31" mass="3693">MTFLDFLLFFLKHSTNHLFVHSLCLTPLIPF</sequence>
<name>A0A0E9XCA9_ANGAN</name>